<organism evidence="2 3">
    <name type="scientific">Lutibacter oceani</name>
    <dbReference type="NCBI Taxonomy" id="1853311"/>
    <lineage>
        <taxon>Bacteria</taxon>
        <taxon>Pseudomonadati</taxon>
        <taxon>Bacteroidota</taxon>
        <taxon>Flavobacteriia</taxon>
        <taxon>Flavobacteriales</taxon>
        <taxon>Flavobacteriaceae</taxon>
        <taxon>Lutibacter</taxon>
    </lineage>
</organism>
<dbReference type="Proteomes" id="UP000256429">
    <property type="component" value="Unassembled WGS sequence"/>
</dbReference>
<dbReference type="AlphaFoldDB" id="A0A3D9RUH4"/>
<feature type="transmembrane region" description="Helical" evidence="1">
    <location>
        <begin position="62"/>
        <end position="81"/>
    </location>
</feature>
<feature type="transmembrane region" description="Helical" evidence="1">
    <location>
        <begin position="86"/>
        <end position="106"/>
    </location>
</feature>
<keyword evidence="1" id="KW-1133">Transmembrane helix</keyword>
<evidence type="ECO:0000256" key="1">
    <source>
        <dbReference type="SAM" id="Phobius"/>
    </source>
</evidence>
<proteinExistence type="predicted"/>
<accession>A0A3D9RUH4</accession>
<dbReference type="OrthoDB" id="1453530at2"/>
<comment type="caution">
    <text evidence="2">The sequence shown here is derived from an EMBL/GenBank/DDBJ whole genome shotgun (WGS) entry which is preliminary data.</text>
</comment>
<name>A0A3D9RUH4_9FLAO</name>
<feature type="transmembrane region" description="Helical" evidence="1">
    <location>
        <begin position="149"/>
        <end position="170"/>
    </location>
</feature>
<protein>
    <recommendedName>
        <fullName evidence="4">YhhN-like protein</fullName>
    </recommendedName>
</protein>
<evidence type="ECO:0000313" key="3">
    <source>
        <dbReference type="Proteomes" id="UP000256429"/>
    </source>
</evidence>
<keyword evidence="3" id="KW-1185">Reference proteome</keyword>
<feature type="transmembrane region" description="Helical" evidence="1">
    <location>
        <begin position="182"/>
        <end position="201"/>
    </location>
</feature>
<feature type="transmembrane region" description="Helical" evidence="1">
    <location>
        <begin position="118"/>
        <end position="137"/>
    </location>
</feature>
<feature type="transmembrane region" description="Helical" evidence="1">
    <location>
        <begin position="29"/>
        <end position="50"/>
    </location>
</feature>
<keyword evidence="1" id="KW-0472">Membrane</keyword>
<keyword evidence="1" id="KW-0812">Transmembrane</keyword>
<reference evidence="2 3" key="1">
    <citation type="submission" date="2018-08" db="EMBL/GenBank/DDBJ databases">
        <title>Genomic Encyclopedia of Type Strains, Phase III (KMG-III): the genomes of soil and plant-associated and newly described type strains.</title>
        <authorList>
            <person name="Whitman W."/>
        </authorList>
    </citation>
    <scope>NUCLEOTIDE SEQUENCE [LARGE SCALE GENOMIC DNA]</scope>
    <source>
        <strain evidence="2 3">325-5</strain>
    </source>
</reference>
<dbReference type="EMBL" id="QTTQ01000009">
    <property type="protein sequence ID" value="REE83620.1"/>
    <property type="molecule type" value="Genomic_DNA"/>
</dbReference>
<feature type="transmembrane region" description="Helical" evidence="1">
    <location>
        <begin position="6"/>
        <end position="22"/>
    </location>
</feature>
<evidence type="ECO:0008006" key="4">
    <source>
        <dbReference type="Google" id="ProtNLM"/>
    </source>
</evidence>
<gene>
    <name evidence="2" type="ORF">BX611_0914</name>
</gene>
<sequence>MLSSYIFIILTFIPAFVGTVTFKKYKHTFLKYFLFFLWYTCFTESAAFYIGTIPKQSTSFIYNFYALVNVFFYFFLFKFYIKKNIIYIKVFFTLFLLFFLYDFFVIQDSINRIQTYSFLFAFLFNSLGIIMLLFELLKSDLILKMNKLLLFWICTGTLLFYIGIIPIQIMAKFFNYRGLFDYIILGLNIIMYGFFTIGFIISKKEYNK</sequence>
<evidence type="ECO:0000313" key="2">
    <source>
        <dbReference type="EMBL" id="REE83620.1"/>
    </source>
</evidence>